<evidence type="ECO:0000256" key="2">
    <source>
        <dbReference type="ARBA" id="ARBA00022741"/>
    </source>
</evidence>
<keyword evidence="3" id="KW-0378">Hydrolase</keyword>
<reference evidence="5 6" key="1">
    <citation type="journal article" date="2014" name="Genome Announc.">
        <title>Draft Genome Sequence of the Iron-Oxidizing, Acidophilic, and Halotolerant 'Thiobacillus prosperus' Type Strain DSM 5130.</title>
        <authorList>
            <person name="Ossandon F.J."/>
            <person name="Cardenas J.P."/>
            <person name="Corbett M."/>
            <person name="Quatrini R."/>
            <person name="Holmes D.S."/>
            <person name="Watkin E."/>
        </authorList>
    </citation>
    <scope>NUCLEOTIDE SEQUENCE [LARGE SCALE GENOMIC DNA]</scope>
    <source>
        <strain evidence="5 6">DSM 5130</strain>
    </source>
</reference>
<keyword evidence="2" id="KW-0547">Nucleotide-binding</keyword>
<dbReference type="SUPFAM" id="SSF52540">
    <property type="entry name" value="P-loop containing nucleoside triphosphate hydrolases"/>
    <property type="match status" value="1"/>
</dbReference>
<comment type="similarity">
    <text evidence="1">Belongs to the GPN-loop GTPase family.</text>
</comment>
<evidence type="ECO:0000256" key="3">
    <source>
        <dbReference type="ARBA" id="ARBA00022801"/>
    </source>
</evidence>
<name>A0A1A6C162_9GAMM</name>
<dbReference type="GO" id="GO:0005525">
    <property type="term" value="F:GTP binding"/>
    <property type="evidence" value="ECO:0007669"/>
    <property type="project" value="UniProtKB-KW"/>
</dbReference>
<evidence type="ECO:0000256" key="1">
    <source>
        <dbReference type="ARBA" id="ARBA00005290"/>
    </source>
</evidence>
<dbReference type="EMBL" id="JQSG02000006">
    <property type="protein sequence ID" value="OBS08306.1"/>
    <property type="molecule type" value="Genomic_DNA"/>
</dbReference>
<dbReference type="InterPro" id="IPR052705">
    <property type="entry name" value="Gliding_Motility_GTPase"/>
</dbReference>
<protein>
    <submittedName>
        <fullName evidence="5">GTP-binding protein</fullName>
    </submittedName>
</protein>
<dbReference type="CDD" id="cd00882">
    <property type="entry name" value="Ras_like_GTPase"/>
    <property type="match status" value="1"/>
</dbReference>
<evidence type="ECO:0000313" key="5">
    <source>
        <dbReference type="EMBL" id="OBS08306.1"/>
    </source>
</evidence>
<keyword evidence="4" id="KW-0342">GTP-binding</keyword>
<dbReference type="OrthoDB" id="4319884at2"/>
<dbReference type="GO" id="GO:0016787">
    <property type="term" value="F:hydrolase activity"/>
    <property type="evidence" value="ECO:0007669"/>
    <property type="project" value="UniProtKB-KW"/>
</dbReference>
<sequence>MNADNKILFAGPVGAGKTSAIQAISDFPPVSTDVHASEDERTHEGKTTTTVSMDYGHIELDDGIGVHLYGTPGQRRFSHMWDILTQGGLGLVLLVDNSREDPLADLTFYLEAFADFVVRTAVVIGVTHTDMARQPKMDDYLEHLASHHLSHPVFEVNATHRNDIVLLVQTLLACLQTRPRP</sequence>
<dbReference type="PANTHER" id="PTHR42708:SF1">
    <property type="entry name" value="GLIDING MOTILITY PROTEIN MGLA"/>
    <property type="match status" value="1"/>
</dbReference>
<accession>A0A1A6C162</accession>
<dbReference type="PANTHER" id="PTHR42708">
    <property type="entry name" value="ATP/GTP-BINDING PROTEIN-RELATED"/>
    <property type="match status" value="1"/>
</dbReference>
<dbReference type="RefSeq" id="WP_065089720.1">
    <property type="nucleotide sequence ID" value="NZ_JQSG02000006.1"/>
</dbReference>
<dbReference type="Pfam" id="PF03029">
    <property type="entry name" value="ATP_bind_1"/>
    <property type="match status" value="1"/>
</dbReference>
<organism evidence="5 6">
    <name type="scientific">Acidihalobacter prosperus</name>
    <dbReference type="NCBI Taxonomy" id="160660"/>
    <lineage>
        <taxon>Bacteria</taxon>
        <taxon>Pseudomonadati</taxon>
        <taxon>Pseudomonadota</taxon>
        <taxon>Gammaproteobacteria</taxon>
        <taxon>Chromatiales</taxon>
        <taxon>Ectothiorhodospiraceae</taxon>
        <taxon>Acidihalobacter</taxon>
    </lineage>
</organism>
<dbReference type="Gene3D" id="3.40.50.300">
    <property type="entry name" value="P-loop containing nucleotide triphosphate hydrolases"/>
    <property type="match status" value="1"/>
</dbReference>
<dbReference type="Proteomes" id="UP000029273">
    <property type="component" value="Unassembled WGS sequence"/>
</dbReference>
<dbReference type="InterPro" id="IPR004130">
    <property type="entry name" value="Gpn"/>
</dbReference>
<gene>
    <name evidence="5" type="ORF">Thpro_022556</name>
</gene>
<comment type="caution">
    <text evidence="5">The sequence shown here is derived from an EMBL/GenBank/DDBJ whole genome shotgun (WGS) entry which is preliminary data.</text>
</comment>
<dbReference type="InterPro" id="IPR027417">
    <property type="entry name" value="P-loop_NTPase"/>
</dbReference>
<evidence type="ECO:0000313" key="6">
    <source>
        <dbReference type="Proteomes" id="UP000029273"/>
    </source>
</evidence>
<evidence type="ECO:0000256" key="4">
    <source>
        <dbReference type="ARBA" id="ARBA00023134"/>
    </source>
</evidence>
<keyword evidence="6" id="KW-1185">Reference proteome</keyword>
<proteinExistence type="inferred from homology"/>
<dbReference type="AlphaFoldDB" id="A0A1A6C162"/>